<sequence length="814" mass="93297">MWKVEDNRLFVFANVCEKVAKESSYLNKAKILKDFFEHGSNHIGFNGDLLVWMRMLIPSDSQRVYNLQNKQMLKLFSRLFNVDPQIMQHDLEQNGDISEILSKYFTLSAKLVPQSISSLYLQEVDELLEELTKLTKEDEQTELLKQLCNQSTSSDLKTVNSSELLKKENVYLDTYNFVVHQVIRIIKQDLRMNAKASHVLAAFGPTAYPTYQVTRNLQSVVEQVRLTVPTTHRKTEAKLMSSRETKVKIMVPISPMLANACNSVEDAFKKCLNGLFSEIKYDGERVQIHRQGNDEFRFFSRNLKPVMEHKVKRFKEFIPQAFPCSGDMILDSEIILVDTVTNELLPFGTLGAHKKKKFQNAVVCLFVFDCMLFKGEDLTNLSFQDRRKILEDNIKPLKSYVQLSEIHFLKNKHELALMVAKVLKAHLEGVVLKDPCGTYQPGKRGWIKVKKDYLYQGKMADSADLVVLGASYGSGKKGGVLSIFLMGCYDSRDFLWKTVTKVHTGLDDNARLDMHDELLKLMERSNPYRVPTWLLCSKSLLPDFVAKDPLQMPIWEITGAEFTKSGENTTAGISIRFPRITRLRDDKTAKEATDLKHLEELYEASKNNVNVDLLLKHCDQPTNDIVINEKLSIPSSNTDNTSGEISERDCKEDSKDFLRPKCLKTKTGMKRQTAIDVFTKTSPKRSELNESNPEGCVDKNRKRKITSEEQKQSKVEVKEYKLDSDLFKGLVAYFSDELKSEDVIVNFKGNGGSVTFDTKVANVAFHETSTASIKLKDSRLKFHPFCRHLNIKWLEDSLERKSLQMYPFYAVFIR</sequence>
<organism evidence="18 19">
    <name type="scientific">Glossina palpalis gambiensis</name>
    <dbReference type="NCBI Taxonomy" id="67801"/>
    <lineage>
        <taxon>Eukaryota</taxon>
        <taxon>Metazoa</taxon>
        <taxon>Ecdysozoa</taxon>
        <taxon>Arthropoda</taxon>
        <taxon>Hexapoda</taxon>
        <taxon>Insecta</taxon>
        <taxon>Pterygota</taxon>
        <taxon>Neoptera</taxon>
        <taxon>Endopterygota</taxon>
        <taxon>Diptera</taxon>
        <taxon>Brachycera</taxon>
        <taxon>Muscomorpha</taxon>
        <taxon>Hippoboscoidea</taxon>
        <taxon>Glossinidae</taxon>
        <taxon>Glossina</taxon>
    </lineage>
</organism>
<dbReference type="CDD" id="cd07967">
    <property type="entry name" value="OBF_DNA_ligase_III"/>
    <property type="match status" value="1"/>
</dbReference>
<evidence type="ECO:0000256" key="4">
    <source>
        <dbReference type="ARBA" id="ARBA00022705"/>
    </source>
</evidence>
<dbReference type="InterPro" id="IPR036599">
    <property type="entry name" value="DNA_ligase_N_sf"/>
</dbReference>
<dbReference type="EMBL" id="JXJN01007685">
    <property type="status" value="NOT_ANNOTATED_CDS"/>
    <property type="molecule type" value="Genomic_DNA"/>
</dbReference>
<dbReference type="InterPro" id="IPR012310">
    <property type="entry name" value="DNA_ligase_ATP-dep_cent"/>
</dbReference>
<dbReference type="PANTHER" id="PTHR45674:SF9">
    <property type="entry name" value="DNA LIGASE 3"/>
    <property type="match status" value="1"/>
</dbReference>
<dbReference type="GO" id="GO:0003910">
    <property type="term" value="F:DNA ligase (ATP) activity"/>
    <property type="evidence" value="ECO:0007669"/>
    <property type="project" value="UniProtKB-EC"/>
</dbReference>
<keyword evidence="19" id="KW-1185">Reference proteome</keyword>
<evidence type="ECO:0000256" key="3">
    <source>
        <dbReference type="ARBA" id="ARBA00022618"/>
    </source>
</evidence>
<evidence type="ECO:0000256" key="8">
    <source>
        <dbReference type="ARBA" id="ARBA00022840"/>
    </source>
</evidence>
<evidence type="ECO:0000256" key="14">
    <source>
        <dbReference type="RuleBase" id="RU004196"/>
    </source>
</evidence>
<dbReference type="InterPro" id="IPR016059">
    <property type="entry name" value="DNA_ligase_ATP-dep_CS"/>
</dbReference>
<feature type="domain" description="ATP-dependent DNA ligase family profile" evidence="17">
    <location>
        <begin position="356"/>
        <end position="490"/>
    </location>
</feature>
<dbReference type="GO" id="GO:0003677">
    <property type="term" value="F:DNA binding"/>
    <property type="evidence" value="ECO:0007669"/>
    <property type="project" value="InterPro"/>
</dbReference>
<dbReference type="Pfam" id="PF04679">
    <property type="entry name" value="DNA_ligase_A_C"/>
    <property type="match status" value="1"/>
</dbReference>
<dbReference type="AlphaFoldDB" id="A0A1B0B2P1"/>
<dbReference type="NCBIfam" id="TIGR00574">
    <property type="entry name" value="dnl1"/>
    <property type="match status" value="1"/>
</dbReference>
<dbReference type="Gene3D" id="3.30.1490.70">
    <property type="match status" value="1"/>
</dbReference>
<evidence type="ECO:0000256" key="5">
    <source>
        <dbReference type="ARBA" id="ARBA00022723"/>
    </source>
</evidence>
<dbReference type="GO" id="GO:0046872">
    <property type="term" value="F:metal ion binding"/>
    <property type="evidence" value="ECO:0007669"/>
    <property type="project" value="UniProtKB-KW"/>
</dbReference>
<evidence type="ECO:0000256" key="7">
    <source>
        <dbReference type="ARBA" id="ARBA00022763"/>
    </source>
</evidence>
<dbReference type="InterPro" id="IPR012340">
    <property type="entry name" value="NA-bd_OB-fold"/>
</dbReference>
<dbReference type="CDD" id="cd07902">
    <property type="entry name" value="Adenylation_DNA_ligase_III"/>
    <property type="match status" value="1"/>
</dbReference>
<keyword evidence="8 13" id="KW-0067">ATP-binding</keyword>
<dbReference type="PROSITE" id="PS50160">
    <property type="entry name" value="DNA_LIGASE_A3"/>
    <property type="match status" value="1"/>
</dbReference>
<dbReference type="Gene3D" id="1.10.3260.10">
    <property type="entry name" value="DNA ligase, ATP-dependent, N-terminal domain"/>
    <property type="match status" value="2"/>
</dbReference>
<evidence type="ECO:0000256" key="15">
    <source>
        <dbReference type="SAM" id="Coils"/>
    </source>
</evidence>
<dbReference type="GO" id="GO:0005524">
    <property type="term" value="F:ATP binding"/>
    <property type="evidence" value="ECO:0007669"/>
    <property type="project" value="UniProtKB-KW"/>
</dbReference>
<dbReference type="EnsemblMetazoa" id="GPPI016970-RA">
    <property type="protein sequence ID" value="GPPI016970-PA"/>
    <property type="gene ID" value="GPPI016970"/>
</dbReference>
<evidence type="ECO:0000256" key="6">
    <source>
        <dbReference type="ARBA" id="ARBA00022741"/>
    </source>
</evidence>
<dbReference type="InterPro" id="IPR012308">
    <property type="entry name" value="DNA_ligase_ATP-dep_N"/>
</dbReference>
<dbReference type="GO" id="GO:0006302">
    <property type="term" value="P:double-strand break repair"/>
    <property type="evidence" value="ECO:0007669"/>
    <property type="project" value="TreeGrafter"/>
</dbReference>
<evidence type="ECO:0000256" key="9">
    <source>
        <dbReference type="ARBA" id="ARBA00023172"/>
    </source>
</evidence>
<keyword evidence="4" id="KW-0235">DNA replication</keyword>
<keyword evidence="7 13" id="KW-0227">DNA damage</keyword>
<keyword evidence="15" id="KW-0175">Coiled coil</keyword>
<keyword evidence="11" id="KW-0131">Cell cycle</keyword>
<dbReference type="PANTHER" id="PTHR45674">
    <property type="entry name" value="DNA LIGASE 1/3 FAMILY MEMBER"/>
    <property type="match status" value="1"/>
</dbReference>
<dbReference type="PROSITE" id="PS00333">
    <property type="entry name" value="DNA_LIGASE_A2"/>
    <property type="match status" value="1"/>
</dbReference>
<evidence type="ECO:0000256" key="13">
    <source>
        <dbReference type="RuleBase" id="RU000617"/>
    </source>
</evidence>
<dbReference type="Pfam" id="PF04675">
    <property type="entry name" value="DNA_ligase_A_N"/>
    <property type="match status" value="1"/>
</dbReference>
<evidence type="ECO:0000256" key="16">
    <source>
        <dbReference type="SAM" id="MobiDB-lite"/>
    </source>
</evidence>
<dbReference type="Gene3D" id="3.30.470.30">
    <property type="entry name" value="DNA ligase/mRNA capping enzyme"/>
    <property type="match status" value="1"/>
</dbReference>
<keyword evidence="10 13" id="KW-0234">DNA repair</keyword>
<protein>
    <recommendedName>
        <fullName evidence="13">DNA ligase</fullName>
        <ecNumber evidence="13">6.5.1.1</ecNumber>
    </recommendedName>
</protein>
<dbReference type="VEuPathDB" id="VectorBase:GPPI016970"/>
<keyword evidence="5" id="KW-0479">Metal-binding</keyword>
<dbReference type="PROSITE" id="PS00697">
    <property type="entry name" value="DNA_LIGASE_A1"/>
    <property type="match status" value="1"/>
</dbReference>
<name>A0A1B0B2P1_9MUSC</name>
<dbReference type="Gene3D" id="2.40.50.140">
    <property type="entry name" value="Nucleic acid-binding proteins"/>
    <property type="match status" value="1"/>
</dbReference>
<dbReference type="Pfam" id="PF01068">
    <property type="entry name" value="DNA_ligase_A_M"/>
    <property type="match status" value="1"/>
</dbReference>
<feature type="region of interest" description="Disordered" evidence="16">
    <location>
        <begin position="682"/>
        <end position="710"/>
    </location>
</feature>
<dbReference type="GO" id="GO:0006273">
    <property type="term" value="P:lagging strand elongation"/>
    <property type="evidence" value="ECO:0007669"/>
    <property type="project" value="TreeGrafter"/>
</dbReference>
<dbReference type="InterPro" id="IPR000977">
    <property type="entry name" value="DNA_ligase_ATP-dep"/>
</dbReference>
<reference evidence="18" key="2">
    <citation type="submission" date="2020-05" db="UniProtKB">
        <authorList>
            <consortium name="EnsemblMetazoa"/>
        </authorList>
    </citation>
    <scope>IDENTIFICATION</scope>
    <source>
        <strain evidence="18">IAEA</strain>
    </source>
</reference>
<accession>A0A1B0B2P1</accession>
<reference evidence="19" key="1">
    <citation type="submission" date="2015-01" db="EMBL/GenBank/DDBJ databases">
        <authorList>
            <person name="Aksoy S."/>
            <person name="Warren W."/>
            <person name="Wilson R.K."/>
        </authorList>
    </citation>
    <scope>NUCLEOTIDE SEQUENCE [LARGE SCALE GENOMIC DNA]</scope>
    <source>
        <strain evidence="19">IAEA</strain>
    </source>
</reference>
<evidence type="ECO:0000313" key="18">
    <source>
        <dbReference type="EnsemblMetazoa" id="GPPI016970-PA"/>
    </source>
</evidence>
<dbReference type="GO" id="GO:0070421">
    <property type="term" value="C:DNA ligase III-XRCC1 complex"/>
    <property type="evidence" value="ECO:0007669"/>
    <property type="project" value="TreeGrafter"/>
</dbReference>
<keyword evidence="9 13" id="KW-0233">DNA recombination</keyword>
<dbReference type="InterPro" id="IPR012309">
    <property type="entry name" value="DNA_ligase_ATP-dep_C"/>
</dbReference>
<keyword evidence="3" id="KW-0132">Cell division</keyword>
<feature type="coiled-coil region" evidence="15">
    <location>
        <begin position="117"/>
        <end position="144"/>
    </location>
</feature>
<dbReference type="SUPFAM" id="SSF50249">
    <property type="entry name" value="Nucleic acid-binding proteins"/>
    <property type="match status" value="1"/>
</dbReference>
<dbReference type="GO" id="GO:0006310">
    <property type="term" value="P:DNA recombination"/>
    <property type="evidence" value="ECO:0007669"/>
    <property type="project" value="UniProtKB-KW"/>
</dbReference>
<dbReference type="SUPFAM" id="SSF56091">
    <property type="entry name" value="DNA ligase/mRNA capping enzyme, catalytic domain"/>
    <property type="match status" value="1"/>
</dbReference>
<evidence type="ECO:0000256" key="11">
    <source>
        <dbReference type="ARBA" id="ARBA00023306"/>
    </source>
</evidence>
<evidence type="ECO:0000256" key="10">
    <source>
        <dbReference type="ARBA" id="ARBA00023204"/>
    </source>
</evidence>
<evidence type="ECO:0000313" key="19">
    <source>
        <dbReference type="Proteomes" id="UP000092460"/>
    </source>
</evidence>
<dbReference type="InterPro" id="IPR050191">
    <property type="entry name" value="ATP-dep_DNA_ligase"/>
</dbReference>
<evidence type="ECO:0000256" key="2">
    <source>
        <dbReference type="ARBA" id="ARBA00022598"/>
    </source>
</evidence>
<dbReference type="FunFam" id="3.30.470.30:FF:000003">
    <property type="entry name" value="DNA ligase"/>
    <property type="match status" value="1"/>
</dbReference>
<dbReference type="STRING" id="67801.A0A1B0B2P1"/>
<evidence type="ECO:0000259" key="17">
    <source>
        <dbReference type="PROSITE" id="PS50160"/>
    </source>
</evidence>
<evidence type="ECO:0000256" key="1">
    <source>
        <dbReference type="ARBA" id="ARBA00007572"/>
    </source>
</evidence>
<dbReference type="EC" id="6.5.1.1" evidence="13"/>
<keyword evidence="2 13" id="KW-0436">Ligase</keyword>
<dbReference type="GO" id="GO:0051301">
    <property type="term" value="P:cell division"/>
    <property type="evidence" value="ECO:0007669"/>
    <property type="project" value="UniProtKB-KW"/>
</dbReference>
<evidence type="ECO:0000256" key="12">
    <source>
        <dbReference type="ARBA" id="ARBA00034003"/>
    </source>
</evidence>
<keyword evidence="6 13" id="KW-0547">Nucleotide-binding</keyword>
<comment type="catalytic activity">
    <reaction evidence="12 13">
        <text>ATP + (deoxyribonucleotide)n-3'-hydroxyl + 5'-phospho-(deoxyribonucleotide)m = (deoxyribonucleotide)n+m + AMP + diphosphate.</text>
        <dbReference type="EC" id="6.5.1.1"/>
    </reaction>
</comment>
<dbReference type="GO" id="GO:0071897">
    <property type="term" value="P:DNA biosynthetic process"/>
    <property type="evidence" value="ECO:0007669"/>
    <property type="project" value="InterPro"/>
</dbReference>
<dbReference type="Proteomes" id="UP000092460">
    <property type="component" value="Unassembled WGS sequence"/>
</dbReference>
<proteinExistence type="inferred from homology"/>
<comment type="similarity">
    <text evidence="1 14">Belongs to the ATP-dependent DNA ligase family.</text>
</comment>